<dbReference type="VEuPathDB" id="CryptoDB:Cvel_14109"/>
<dbReference type="InterPro" id="IPR027417">
    <property type="entry name" value="P-loop_NTPase"/>
</dbReference>
<dbReference type="InterPro" id="IPR001650">
    <property type="entry name" value="Helicase_C-like"/>
</dbReference>
<proteinExistence type="inferred from homology"/>
<protein>
    <recommendedName>
        <fullName evidence="6">ATP-dependent RNA helicase</fullName>
        <ecNumber evidence="6">3.6.4.13</ecNumber>
    </recommendedName>
</protein>
<dbReference type="GO" id="GO:0003724">
    <property type="term" value="F:RNA helicase activity"/>
    <property type="evidence" value="ECO:0007669"/>
    <property type="project" value="UniProtKB-EC"/>
</dbReference>
<dbReference type="SMART" id="SM00490">
    <property type="entry name" value="HELICc"/>
    <property type="match status" value="1"/>
</dbReference>
<feature type="domain" description="Helicase C-terminal" evidence="9">
    <location>
        <begin position="446"/>
        <end position="601"/>
    </location>
</feature>
<evidence type="ECO:0000256" key="1">
    <source>
        <dbReference type="ARBA" id="ARBA00022741"/>
    </source>
</evidence>
<evidence type="ECO:0000256" key="5">
    <source>
        <dbReference type="ARBA" id="ARBA00022884"/>
    </source>
</evidence>
<dbReference type="GO" id="GO:0003723">
    <property type="term" value="F:RNA binding"/>
    <property type="evidence" value="ECO:0007669"/>
    <property type="project" value="UniProtKB-UniRule"/>
</dbReference>
<dbReference type="PROSITE" id="PS51194">
    <property type="entry name" value="HELICASE_CTER"/>
    <property type="match status" value="1"/>
</dbReference>
<dbReference type="Gene3D" id="3.40.50.300">
    <property type="entry name" value="P-loop containing nucleotide triphosphate hydrolases"/>
    <property type="match status" value="2"/>
</dbReference>
<name>A0A0G4IG40_9ALVE</name>
<reference evidence="10" key="1">
    <citation type="submission" date="2014-11" db="EMBL/GenBank/DDBJ databases">
        <authorList>
            <person name="Otto D Thomas"/>
            <person name="Naeem Raeece"/>
        </authorList>
    </citation>
    <scope>NUCLEOTIDE SEQUENCE</scope>
</reference>
<feature type="compositionally biased region" description="Polar residues" evidence="7">
    <location>
        <begin position="767"/>
        <end position="778"/>
    </location>
</feature>
<feature type="domain" description="Helicase ATP-binding" evidence="8">
    <location>
        <begin position="102"/>
        <end position="332"/>
    </location>
</feature>
<dbReference type="CDD" id="cd18787">
    <property type="entry name" value="SF2_C_DEAD"/>
    <property type="match status" value="1"/>
</dbReference>
<dbReference type="EC" id="3.6.4.13" evidence="6"/>
<evidence type="ECO:0000313" key="10">
    <source>
        <dbReference type="EMBL" id="CEM56137.1"/>
    </source>
</evidence>
<dbReference type="Pfam" id="PF00270">
    <property type="entry name" value="DEAD"/>
    <property type="match status" value="1"/>
</dbReference>
<feature type="region of interest" description="Disordered" evidence="7">
    <location>
        <begin position="1018"/>
        <end position="1061"/>
    </location>
</feature>
<dbReference type="AlphaFoldDB" id="A0A0G4IG40"/>
<dbReference type="SUPFAM" id="SSF52540">
    <property type="entry name" value="P-loop containing nucleoside triphosphate hydrolases"/>
    <property type="match status" value="1"/>
</dbReference>
<comment type="similarity">
    <text evidence="6">Belongs to the DEAD box helicase family.</text>
</comment>
<feature type="region of interest" description="Disordered" evidence="7">
    <location>
        <begin position="671"/>
        <end position="690"/>
    </location>
</feature>
<dbReference type="EMBL" id="CDMZ01005946">
    <property type="protein sequence ID" value="CEM56137.1"/>
    <property type="molecule type" value="Genomic_DNA"/>
</dbReference>
<dbReference type="GO" id="GO:0016787">
    <property type="term" value="F:hydrolase activity"/>
    <property type="evidence" value="ECO:0007669"/>
    <property type="project" value="UniProtKB-KW"/>
</dbReference>
<evidence type="ECO:0000256" key="6">
    <source>
        <dbReference type="RuleBase" id="RU365068"/>
    </source>
</evidence>
<evidence type="ECO:0000256" key="3">
    <source>
        <dbReference type="ARBA" id="ARBA00022806"/>
    </source>
</evidence>
<feature type="region of interest" description="Disordered" evidence="7">
    <location>
        <begin position="926"/>
        <end position="945"/>
    </location>
</feature>
<dbReference type="CDD" id="cd00268">
    <property type="entry name" value="DEADc"/>
    <property type="match status" value="1"/>
</dbReference>
<keyword evidence="3 6" id="KW-0347">Helicase</keyword>
<keyword evidence="4 6" id="KW-0067">ATP-binding</keyword>
<evidence type="ECO:0000259" key="9">
    <source>
        <dbReference type="PROSITE" id="PS51194"/>
    </source>
</evidence>
<feature type="compositionally biased region" description="Basic and acidic residues" evidence="7">
    <location>
        <begin position="780"/>
        <end position="804"/>
    </location>
</feature>
<dbReference type="PANTHER" id="PTHR24031">
    <property type="entry name" value="RNA HELICASE"/>
    <property type="match status" value="1"/>
</dbReference>
<dbReference type="InterPro" id="IPR014001">
    <property type="entry name" value="Helicase_ATP-bd"/>
</dbReference>
<evidence type="ECO:0000256" key="2">
    <source>
        <dbReference type="ARBA" id="ARBA00022801"/>
    </source>
</evidence>
<comment type="domain">
    <text evidence="6">The Q motif is unique to and characteristic of the DEAD box family of RNA helicases and controls ATP binding and hydrolysis.</text>
</comment>
<keyword evidence="5 6" id="KW-0694">RNA-binding</keyword>
<feature type="region of interest" description="Disordered" evidence="7">
    <location>
        <begin position="1081"/>
        <end position="1100"/>
    </location>
</feature>
<gene>
    <name evidence="10" type="ORF">Cvel_14109</name>
</gene>
<sequence length="1100" mass="120834">MLIYKTCVRHSTPSRRLLPSICLEQTWRGPVALRRFVTSTAAPLSPTSLPQDIGSGTDCPRPSDVFSGFSSRLFRLSSETLSALETVFPDIQIPTETQVRSIPLTREGKNLFVLSRTGTGKTLAFLLPTVEAVSRRRGVTEHSSGDRLPGPPSLLSALILCPSRELALQTSGVLKRLLIFHPIRHAVCVGGAPLSTSVDALLQSQPHILVATPGRLSRVLHQMSEEGRASYLQRVQHVVVDEGDKMCQSILSVDLSRILAEVLKAQVPATSREDSLPSPSLLPISRPPSDPTSPLSQEDSSAPPFQLSLYGATFDSRIRRSVKRLFQSCQEDASLPSVTFDLRLLDGASGAHDGEVLSIRTHAVPPRGGGGAGPKERVQEEEEVLLLETAQRADQKWVEVTGRNLIETLTRILLRSSGVGIRGETSPNNFQEMTQEGLSQSSNGTPLPELAKKILVFLPTSHMTQLLYILATRFLFPQMAETTKEGNLLSTQTFCIHRGISQKSRDFIRSRFSEASSGILFATDVAARGLDFENVDLIVQMNLGGACEVEYVHRVGRTARGGKPGKALLLLLRNVDDQVIPTLEKGGLKVEPLGGEEERRGGRRTGKAEGEVWGSHALEEKEEFWQMIQDCVEESREVIQCKRQDRLRKKRQRESAEIEATPLDHTMIESPANEEHQKRSGGRVEHATFSGGVNVENGTFQVSERRADLEGPENLEEREKASPVCAWSTLRQARWRKNRKLFHLSALCLSSLIAHHHSVCQTLVNRSQQTNGGDSTGSEMLDRPGAVDKDDHPPPGSRMEVERQKDEMRGLMSARVHVVADLMISLGLLRPELPPVGPKFINSRGFWLDRNMQTVAGLRASTWRSFVRELESLDPHRVPPLPSPFTESPQCTADGLFSSGVSQDEKRRVSVEEEICRVSRLAEGCEGNQTAADSENLERLGGLDSRDEGRPFDLAGFRRSLSISPLTGFPESASVPFDHSSTPPSPPASIRSSMTLAEALRIDGLVLDTAEASLESLLNSSSPSAEMQLHSGPEAAESCLSTRRDDRQRRTSGRKRLPNLRARLPEMITGDGLHFNCAPGSENVGHGSRDDLSVTYKGIQ</sequence>
<evidence type="ECO:0000259" key="8">
    <source>
        <dbReference type="PROSITE" id="PS51192"/>
    </source>
</evidence>
<dbReference type="InterPro" id="IPR011545">
    <property type="entry name" value="DEAD/DEAH_box_helicase_dom"/>
</dbReference>
<evidence type="ECO:0000256" key="7">
    <source>
        <dbReference type="SAM" id="MobiDB-lite"/>
    </source>
</evidence>
<keyword evidence="1 6" id="KW-0547">Nucleotide-binding</keyword>
<accession>A0A0G4IG40</accession>
<organism evidence="10">
    <name type="scientific">Chromera velia CCMP2878</name>
    <dbReference type="NCBI Taxonomy" id="1169474"/>
    <lineage>
        <taxon>Eukaryota</taxon>
        <taxon>Sar</taxon>
        <taxon>Alveolata</taxon>
        <taxon>Colpodellida</taxon>
        <taxon>Chromeraceae</taxon>
        <taxon>Chromera</taxon>
    </lineage>
</organism>
<dbReference type="GO" id="GO:0005524">
    <property type="term" value="F:ATP binding"/>
    <property type="evidence" value="ECO:0007669"/>
    <property type="project" value="UniProtKB-UniRule"/>
</dbReference>
<dbReference type="SMART" id="SM00487">
    <property type="entry name" value="DEXDc"/>
    <property type="match status" value="1"/>
</dbReference>
<feature type="region of interest" description="Disordered" evidence="7">
    <location>
        <begin position="767"/>
        <end position="804"/>
    </location>
</feature>
<feature type="compositionally biased region" description="Basic and acidic residues" evidence="7">
    <location>
        <begin position="673"/>
        <end position="686"/>
    </location>
</feature>
<dbReference type="InterPro" id="IPR044742">
    <property type="entry name" value="DEAD/DEAH_RhlB"/>
</dbReference>
<dbReference type="PROSITE" id="PS51192">
    <property type="entry name" value="HELICASE_ATP_BIND_1"/>
    <property type="match status" value="1"/>
</dbReference>
<comment type="function">
    <text evidence="6">RNA helicase.</text>
</comment>
<comment type="catalytic activity">
    <reaction evidence="6">
        <text>ATP + H2O = ADP + phosphate + H(+)</text>
        <dbReference type="Rhea" id="RHEA:13065"/>
        <dbReference type="ChEBI" id="CHEBI:15377"/>
        <dbReference type="ChEBI" id="CHEBI:15378"/>
        <dbReference type="ChEBI" id="CHEBI:30616"/>
        <dbReference type="ChEBI" id="CHEBI:43474"/>
        <dbReference type="ChEBI" id="CHEBI:456216"/>
        <dbReference type="EC" id="3.6.4.13"/>
    </reaction>
</comment>
<evidence type="ECO:0000256" key="4">
    <source>
        <dbReference type="ARBA" id="ARBA00022840"/>
    </source>
</evidence>
<keyword evidence="2 6" id="KW-0378">Hydrolase</keyword>
<feature type="region of interest" description="Disordered" evidence="7">
    <location>
        <begin position="269"/>
        <end position="302"/>
    </location>
</feature>
<dbReference type="Pfam" id="PF00271">
    <property type="entry name" value="Helicase_C"/>
    <property type="match status" value="1"/>
</dbReference>